<dbReference type="PANTHER" id="PTHR21600">
    <property type="entry name" value="MITOCHONDRIAL RNA PSEUDOURIDINE SYNTHASE"/>
    <property type="match status" value="1"/>
</dbReference>
<protein>
    <recommendedName>
        <fullName evidence="2">Pseudouridine synthase RsuA/RluA-like domain-containing protein</fullName>
    </recommendedName>
</protein>
<evidence type="ECO:0000259" key="2">
    <source>
        <dbReference type="Pfam" id="PF00849"/>
    </source>
</evidence>
<feature type="compositionally biased region" description="Low complexity" evidence="1">
    <location>
        <begin position="1"/>
        <end position="24"/>
    </location>
</feature>
<dbReference type="InterPro" id="IPR006224">
    <property type="entry name" value="PsdUridine_synth_RluA-like_CS"/>
</dbReference>
<dbReference type="AlphaFoldDB" id="A0A9W7BGT4"/>
<evidence type="ECO:0000313" key="3">
    <source>
        <dbReference type="EMBL" id="GMH86438.1"/>
    </source>
</evidence>
<dbReference type="Pfam" id="PF00849">
    <property type="entry name" value="PseudoU_synth_2"/>
    <property type="match status" value="1"/>
</dbReference>
<dbReference type="PANTHER" id="PTHR21600:SF40">
    <property type="entry name" value="PSEUDOURIDYLATE SYNTHASE RPUSD2"/>
    <property type="match status" value="1"/>
</dbReference>
<organism evidence="3 4">
    <name type="scientific">Triparma laevis f. inornata</name>
    <dbReference type="NCBI Taxonomy" id="1714386"/>
    <lineage>
        <taxon>Eukaryota</taxon>
        <taxon>Sar</taxon>
        <taxon>Stramenopiles</taxon>
        <taxon>Ochrophyta</taxon>
        <taxon>Bolidophyceae</taxon>
        <taxon>Parmales</taxon>
        <taxon>Triparmaceae</taxon>
        <taxon>Triparma</taxon>
    </lineage>
</organism>
<accession>A0A9W7BGT4</accession>
<feature type="domain" description="Pseudouridine synthase RsuA/RluA-like" evidence="2">
    <location>
        <begin position="122"/>
        <end position="181"/>
    </location>
</feature>
<name>A0A9W7BGT4_9STRA</name>
<dbReference type="InterPro" id="IPR020103">
    <property type="entry name" value="PsdUridine_synth_cat_dom_sf"/>
</dbReference>
<gene>
    <name evidence="3" type="ORF">TL16_g10540</name>
</gene>
<dbReference type="PROSITE" id="PS01129">
    <property type="entry name" value="PSI_RLU"/>
    <property type="match status" value="1"/>
</dbReference>
<dbReference type="Proteomes" id="UP001162640">
    <property type="component" value="Unassembled WGS sequence"/>
</dbReference>
<comment type="caution">
    <text evidence="3">The sequence shown here is derived from an EMBL/GenBank/DDBJ whole genome shotgun (WGS) entry which is preliminary data.</text>
</comment>
<sequence>MADQSFSTSSTSTSTSQHTSQQQQNELDATQFTVINVKSCGLKASNGPWFGKTLIHNLSTEFKTYPKSYYESAITNGLITLDSNKTSPSHTLKTSSLLRHIVHRHEPPVPSLIPLIFESPTLLIVSKPCGLPVHPCGSYNHNSLIPLLSKERKGESLNCIHRLDRLTSGLVIIAKGGETGEKWSCRCLVVSLRQLGAHSRLECVA</sequence>
<dbReference type="InterPro" id="IPR050188">
    <property type="entry name" value="RluA_PseudoU_synthase"/>
</dbReference>
<dbReference type="Gene3D" id="3.30.2350.10">
    <property type="entry name" value="Pseudouridine synthase"/>
    <property type="match status" value="1"/>
</dbReference>
<dbReference type="InterPro" id="IPR006145">
    <property type="entry name" value="PsdUridine_synth_RsuA/RluA"/>
</dbReference>
<feature type="region of interest" description="Disordered" evidence="1">
    <location>
        <begin position="1"/>
        <end position="25"/>
    </location>
</feature>
<dbReference type="GO" id="GO:0003723">
    <property type="term" value="F:RNA binding"/>
    <property type="evidence" value="ECO:0007669"/>
    <property type="project" value="InterPro"/>
</dbReference>
<dbReference type="EMBL" id="BLQM01000376">
    <property type="protein sequence ID" value="GMH86438.1"/>
    <property type="molecule type" value="Genomic_DNA"/>
</dbReference>
<evidence type="ECO:0000313" key="4">
    <source>
        <dbReference type="Proteomes" id="UP001162640"/>
    </source>
</evidence>
<proteinExistence type="predicted"/>
<dbReference type="GO" id="GO:0009982">
    <property type="term" value="F:pseudouridine synthase activity"/>
    <property type="evidence" value="ECO:0007669"/>
    <property type="project" value="InterPro"/>
</dbReference>
<evidence type="ECO:0000256" key="1">
    <source>
        <dbReference type="SAM" id="MobiDB-lite"/>
    </source>
</evidence>
<dbReference type="SUPFAM" id="SSF55120">
    <property type="entry name" value="Pseudouridine synthase"/>
    <property type="match status" value="1"/>
</dbReference>
<dbReference type="GO" id="GO:0000455">
    <property type="term" value="P:enzyme-directed rRNA pseudouridine synthesis"/>
    <property type="evidence" value="ECO:0007669"/>
    <property type="project" value="TreeGrafter"/>
</dbReference>
<reference evidence="4" key="1">
    <citation type="journal article" date="2023" name="Commun. Biol.">
        <title>Genome analysis of Parmales, the sister group of diatoms, reveals the evolutionary specialization of diatoms from phago-mixotrophs to photoautotrophs.</title>
        <authorList>
            <person name="Ban H."/>
            <person name="Sato S."/>
            <person name="Yoshikawa S."/>
            <person name="Yamada K."/>
            <person name="Nakamura Y."/>
            <person name="Ichinomiya M."/>
            <person name="Sato N."/>
            <person name="Blanc-Mathieu R."/>
            <person name="Endo H."/>
            <person name="Kuwata A."/>
            <person name="Ogata H."/>
        </authorList>
    </citation>
    <scope>NUCLEOTIDE SEQUENCE [LARGE SCALE GENOMIC DNA]</scope>
</reference>